<keyword evidence="3" id="KW-0055">Arginine biosynthesis</keyword>
<evidence type="ECO:0000256" key="3">
    <source>
        <dbReference type="ARBA" id="ARBA00022571"/>
    </source>
</evidence>
<dbReference type="InterPro" id="IPR024083">
    <property type="entry name" value="Fumarase/histidase_N"/>
</dbReference>
<name>A0A853AVF9_9PSEU</name>
<dbReference type="EMBL" id="JACCFJ010000001">
    <property type="protein sequence ID" value="NYI86636.1"/>
    <property type="molecule type" value="Genomic_DNA"/>
</dbReference>
<dbReference type="Gene3D" id="1.10.40.30">
    <property type="entry name" value="Fumarase/aspartase (C-terminal domain)"/>
    <property type="match status" value="1"/>
</dbReference>
<dbReference type="PROSITE" id="PS00163">
    <property type="entry name" value="FUMARATE_LYASES"/>
    <property type="match status" value="1"/>
</dbReference>
<keyword evidence="7" id="KW-1185">Reference proteome</keyword>
<dbReference type="InterPro" id="IPR020557">
    <property type="entry name" value="Fumarate_lyase_CS"/>
</dbReference>
<dbReference type="GO" id="GO:0005829">
    <property type="term" value="C:cytosol"/>
    <property type="evidence" value="ECO:0007669"/>
    <property type="project" value="TreeGrafter"/>
</dbReference>
<dbReference type="Gene3D" id="1.20.200.10">
    <property type="entry name" value="Fumarase/aspartase (Central domain)"/>
    <property type="match status" value="1"/>
</dbReference>
<dbReference type="InterPro" id="IPR022761">
    <property type="entry name" value="Fumarate_lyase_N"/>
</dbReference>
<dbReference type="InterPro" id="IPR008948">
    <property type="entry name" value="L-Aspartase-like"/>
</dbReference>
<dbReference type="Proteomes" id="UP000587002">
    <property type="component" value="Unassembled WGS sequence"/>
</dbReference>
<keyword evidence="4 6" id="KW-0456">Lyase</keyword>
<comment type="pathway">
    <text evidence="1">Amino-acid biosynthesis; L-arginine biosynthesis; L-arginine from L-ornithine and carbamoyl phosphate: step 3/3.</text>
</comment>
<gene>
    <name evidence="6" type="ORF">HNR68_005266</name>
</gene>
<dbReference type="AlphaFoldDB" id="A0A853AVF9"/>
<dbReference type="UniPathway" id="UPA00068">
    <property type="reaction ID" value="UER00114"/>
</dbReference>
<dbReference type="PRINTS" id="PR00149">
    <property type="entry name" value="FUMRATELYASE"/>
</dbReference>
<dbReference type="Pfam" id="PF00206">
    <property type="entry name" value="Lyase_1"/>
    <property type="match status" value="1"/>
</dbReference>
<evidence type="ECO:0000259" key="5">
    <source>
        <dbReference type="Pfam" id="PF00206"/>
    </source>
</evidence>
<dbReference type="EC" id="4.3.2.1" evidence="2"/>
<sequence length="491" mass="52131">MSQPPETLSTYWQNHLRVAFDKSAPQLYRPMLRASLAHVVMLAEQELLPAERARQLLGGLRALLAAEDDEFVFDGSVEDVYYLVEQRLAAAAGIQRSELDVQLARSRNDLDAGVFRMVLREDVLALARQAVGAAEAAASQADRWAEVLITGFTHRRPAQPTTLGHVLAGYAEALLSQADELLSVYDELDVNPLGSCAFAGTDLPIAPQRLGELLGFRTTFTSSYEAVAGAEHLMRTAAVQARVLATGARMARTMLDWMTFGWIATPGAFCQGSSIMPQKKNPVVLEHMCSMAGAAAADLAATLNNVGAAWYEDSNNATTDVQEHLWRAGDRAVRFLTMMRGLLEEVRPQDPPTPEQVVATGATTTAIAEALAGAGIPWRGAHSVVGALVRQAPPAEWTSSVVAAAIAEAGLGEVDDSVVEAALAAGLQPQRVLERAQEGGPGAAAVRRTAELALGRVRALAAAFDERRAALDRAAAALDEAVDGVLAGGRG</sequence>
<evidence type="ECO:0000313" key="7">
    <source>
        <dbReference type="Proteomes" id="UP000587002"/>
    </source>
</evidence>
<organism evidence="6 7">
    <name type="scientific">Saccharopolyspora hordei</name>
    <dbReference type="NCBI Taxonomy" id="1838"/>
    <lineage>
        <taxon>Bacteria</taxon>
        <taxon>Bacillati</taxon>
        <taxon>Actinomycetota</taxon>
        <taxon>Actinomycetes</taxon>
        <taxon>Pseudonocardiales</taxon>
        <taxon>Pseudonocardiaceae</taxon>
        <taxon>Saccharopolyspora</taxon>
    </lineage>
</organism>
<dbReference type="GO" id="GO:0042450">
    <property type="term" value="P:L-arginine biosynthetic process via ornithine"/>
    <property type="evidence" value="ECO:0007669"/>
    <property type="project" value="InterPro"/>
</dbReference>
<dbReference type="PRINTS" id="PR00145">
    <property type="entry name" value="ARGSUCLYASE"/>
</dbReference>
<dbReference type="InterPro" id="IPR000362">
    <property type="entry name" value="Fumarate_lyase_fam"/>
</dbReference>
<feature type="domain" description="Fumarate lyase N-terminal" evidence="5">
    <location>
        <begin position="41"/>
        <end position="293"/>
    </location>
</feature>
<dbReference type="Gene3D" id="1.10.275.10">
    <property type="entry name" value="Fumarase/aspartase (N-terminal domain)"/>
    <property type="match status" value="1"/>
</dbReference>
<evidence type="ECO:0000256" key="1">
    <source>
        <dbReference type="ARBA" id="ARBA00004941"/>
    </source>
</evidence>
<dbReference type="PANTHER" id="PTHR43814">
    <property type="entry name" value="ARGININOSUCCINATE LYASE"/>
    <property type="match status" value="1"/>
</dbReference>
<protein>
    <recommendedName>
        <fullName evidence="2">argininosuccinate lyase</fullName>
        <ecNumber evidence="2">4.3.2.1</ecNumber>
    </recommendedName>
</protein>
<evidence type="ECO:0000256" key="4">
    <source>
        <dbReference type="ARBA" id="ARBA00023239"/>
    </source>
</evidence>
<dbReference type="InterPro" id="IPR009049">
    <property type="entry name" value="Argininosuccinate_lyase"/>
</dbReference>
<dbReference type="GO" id="GO:0004056">
    <property type="term" value="F:argininosuccinate lyase activity"/>
    <property type="evidence" value="ECO:0007669"/>
    <property type="project" value="UniProtKB-EC"/>
</dbReference>
<keyword evidence="3" id="KW-0028">Amino-acid biosynthesis</keyword>
<evidence type="ECO:0000256" key="2">
    <source>
        <dbReference type="ARBA" id="ARBA00012338"/>
    </source>
</evidence>
<dbReference type="PANTHER" id="PTHR43814:SF1">
    <property type="entry name" value="ARGININOSUCCINATE LYASE"/>
    <property type="match status" value="1"/>
</dbReference>
<reference evidence="6 7" key="1">
    <citation type="submission" date="2020-07" db="EMBL/GenBank/DDBJ databases">
        <title>Sequencing the genomes of 1000 actinobacteria strains.</title>
        <authorList>
            <person name="Klenk H.-P."/>
        </authorList>
    </citation>
    <scope>NUCLEOTIDE SEQUENCE [LARGE SCALE GENOMIC DNA]</scope>
    <source>
        <strain evidence="6 7">DSM 44065</strain>
    </source>
</reference>
<comment type="caution">
    <text evidence="6">The sequence shown here is derived from an EMBL/GenBank/DDBJ whole genome shotgun (WGS) entry which is preliminary data.</text>
</comment>
<dbReference type="RefSeq" id="WP_179724379.1">
    <property type="nucleotide sequence ID" value="NZ_BAABFH010000001.1"/>
</dbReference>
<dbReference type="SUPFAM" id="SSF48557">
    <property type="entry name" value="L-aspartase-like"/>
    <property type="match status" value="1"/>
</dbReference>
<proteinExistence type="predicted"/>
<evidence type="ECO:0000313" key="6">
    <source>
        <dbReference type="EMBL" id="NYI86636.1"/>
    </source>
</evidence>
<accession>A0A853AVF9</accession>